<evidence type="ECO:0000256" key="1">
    <source>
        <dbReference type="SAM" id="Phobius"/>
    </source>
</evidence>
<dbReference type="Proteomes" id="UP000509241">
    <property type="component" value="Chromosome"/>
</dbReference>
<accession>A0A7D5KZP1</accession>
<sequence>MKLSVLSIPARVIEQFDLTLFGILGVVLTVINDSRGIESVVAGTRSLLIIAFVYFTLQLIVQTVEWWNFEITIEDESLSVRSGFFRIQHRTVPFSRIQQSSTFRTPVSSLFGITAFECETAGDPEEAEVTARYLDTDDAAVLQQRLPTTPDQTGDTNKDSQETVFSLSPRELVLFGCTQLQLRTVALSIGAGWLVLFTSLESLSSPRSLLIDLFSGILPLSPGLMLIIVGIGGWLVGAVLSIERLFGFQLSVEDNNFRKQHGLIRQYDADLSLARIQVARIRANPLHRVLGLVQADVGTAGISGSLPFGLHWPLAPLVETHIGWQLVERAIGRGRPTLQSIPTRARRRYLVRYSFGTLALAGGTVVLRQFIPALDLIPLGMFGGILVITPLAAHVSWTHRGYELADDCIVVRYGFWTQRTYVVPYDNIQDMTISQSPFQRRVGLISVRLDIASLPFLPGIRLSDVNESVGTTVQRRLLDENLPEEPACPS</sequence>
<dbReference type="PIRSF" id="PIRSF026631">
    <property type="entry name" value="UCP026631"/>
    <property type="match status" value="1"/>
</dbReference>
<keyword evidence="1" id="KW-0472">Membrane</keyword>
<feature type="transmembrane region" description="Helical" evidence="1">
    <location>
        <begin position="377"/>
        <end position="397"/>
    </location>
</feature>
<feature type="domain" description="YdbS-like PH" evidence="2">
    <location>
        <begin position="397"/>
        <end position="467"/>
    </location>
</feature>
<keyword evidence="1" id="KW-1133">Transmembrane helix</keyword>
<dbReference type="EMBL" id="CP058601">
    <property type="protein sequence ID" value="QLG49720.1"/>
    <property type="molecule type" value="Genomic_DNA"/>
</dbReference>
<name>A0A7D5KZP1_9EURY</name>
<feature type="domain" description="YdbS-like PH" evidence="2">
    <location>
        <begin position="66"/>
        <end position="145"/>
    </location>
</feature>
<dbReference type="KEGG" id="haly:HYG82_13045"/>
<dbReference type="InterPro" id="IPR014529">
    <property type="entry name" value="UCP026631"/>
</dbReference>
<reference evidence="3 4" key="1">
    <citation type="submission" date="2020-07" db="EMBL/GenBank/DDBJ databases">
        <authorList>
            <person name="Cui H."/>
        </authorList>
    </citation>
    <scope>NUCLEOTIDE SEQUENCE [LARGE SCALE GENOMIC DNA]</scope>
    <source>
        <strain evidence="3 4">YPL8</strain>
    </source>
</reference>
<keyword evidence="4" id="KW-1185">Reference proteome</keyword>
<feature type="transmembrane region" description="Helical" evidence="1">
    <location>
        <begin position="220"/>
        <end position="242"/>
    </location>
</feature>
<evidence type="ECO:0000313" key="3">
    <source>
        <dbReference type="EMBL" id="QLG49720.1"/>
    </source>
</evidence>
<protein>
    <submittedName>
        <fullName evidence="3">PH domain-containing protein</fullName>
    </submittedName>
</protein>
<dbReference type="AlphaFoldDB" id="A0A7D5KZP1"/>
<gene>
    <name evidence="3" type="ORF">HYG82_13045</name>
</gene>
<feature type="transmembrane region" description="Helical" evidence="1">
    <location>
        <begin position="12"/>
        <end position="31"/>
    </location>
</feature>
<feature type="transmembrane region" description="Helical" evidence="1">
    <location>
        <begin position="350"/>
        <end position="371"/>
    </location>
</feature>
<dbReference type="PANTHER" id="PTHR34473">
    <property type="entry name" value="UPF0699 TRANSMEMBRANE PROTEIN YDBS"/>
    <property type="match status" value="1"/>
</dbReference>
<keyword evidence="1" id="KW-0812">Transmembrane</keyword>
<organism evidence="3 4">
    <name type="scientific">Natrinema halophilum</name>
    <dbReference type="NCBI Taxonomy" id="1699371"/>
    <lineage>
        <taxon>Archaea</taxon>
        <taxon>Methanobacteriati</taxon>
        <taxon>Methanobacteriota</taxon>
        <taxon>Stenosarchaea group</taxon>
        <taxon>Halobacteria</taxon>
        <taxon>Halobacteriales</taxon>
        <taxon>Natrialbaceae</taxon>
        <taxon>Natrinema</taxon>
    </lineage>
</organism>
<dbReference type="InterPro" id="IPR005182">
    <property type="entry name" value="YdbS-like_PH"/>
</dbReference>
<dbReference type="Pfam" id="PF03703">
    <property type="entry name" value="bPH_2"/>
    <property type="match status" value="3"/>
</dbReference>
<proteinExistence type="predicted"/>
<evidence type="ECO:0000259" key="2">
    <source>
        <dbReference type="Pfam" id="PF03703"/>
    </source>
</evidence>
<dbReference type="OrthoDB" id="107421at2157"/>
<feature type="domain" description="YdbS-like PH" evidence="2">
    <location>
        <begin position="247"/>
        <end position="304"/>
    </location>
</feature>
<dbReference type="PANTHER" id="PTHR34473:SF2">
    <property type="entry name" value="UPF0699 TRANSMEMBRANE PROTEIN YDBT"/>
    <property type="match status" value="1"/>
</dbReference>
<feature type="transmembrane region" description="Helical" evidence="1">
    <location>
        <begin position="43"/>
        <end position="61"/>
    </location>
</feature>
<evidence type="ECO:0000313" key="4">
    <source>
        <dbReference type="Proteomes" id="UP000509241"/>
    </source>
</evidence>